<protein>
    <submittedName>
        <fullName evidence="4">PH domain-containing protein</fullName>
    </submittedName>
</protein>
<evidence type="ECO:0000313" key="5">
    <source>
        <dbReference type="Proteomes" id="UP001596455"/>
    </source>
</evidence>
<keyword evidence="2" id="KW-0812">Transmembrane</keyword>
<gene>
    <name evidence="4" type="ORF">ACFQQL_18255</name>
</gene>
<keyword evidence="2" id="KW-0472">Membrane</keyword>
<evidence type="ECO:0000259" key="3">
    <source>
        <dbReference type="Pfam" id="PF03703"/>
    </source>
</evidence>
<feature type="domain" description="YdbS-like PH" evidence="3">
    <location>
        <begin position="400"/>
        <end position="462"/>
    </location>
</feature>
<feature type="transmembrane region" description="Helical" evidence="2">
    <location>
        <begin position="74"/>
        <end position="95"/>
    </location>
</feature>
<dbReference type="Pfam" id="PF03703">
    <property type="entry name" value="bPH_2"/>
    <property type="match status" value="3"/>
</dbReference>
<keyword evidence="2" id="KW-1133">Transmembrane helix</keyword>
<feature type="region of interest" description="Disordered" evidence="1">
    <location>
        <begin position="1"/>
        <end position="22"/>
    </location>
</feature>
<feature type="transmembrane region" description="Helical" evidence="2">
    <location>
        <begin position="217"/>
        <end position="242"/>
    </location>
</feature>
<proteinExistence type="predicted"/>
<reference evidence="5" key="1">
    <citation type="journal article" date="2019" name="Int. J. Syst. Evol. Microbiol.">
        <title>The Global Catalogue of Microorganisms (GCM) 10K type strain sequencing project: providing services to taxonomists for standard genome sequencing and annotation.</title>
        <authorList>
            <consortium name="The Broad Institute Genomics Platform"/>
            <consortium name="The Broad Institute Genome Sequencing Center for Infectious Disease"/>
            <person name="Wu L."/>
            <person name="Ma J."/>
        </authorList>
    </citation>
    <scope>NUCLEOTIDE SEQUENCE [LARGE SCALE GENOMIC DNA]</scope>
    <source>
        <strain evidence="5">JCM 1490</strain>
    </source>
</reference>
<name>A0ABW2QC86_9MICO</name>
<dbReference type="PIRSF" id="PIRSF026631">
    <property type="entry name" value="UCP026631"/>
    <property type="match status" value="1"/>
</dbReference>
<feature type="domain" description="YdbS-like PH" evidence="3">
    <location>
        <begin position="97"/>
        <end position="175"/>
    </location>
</feature>
<evidence type="ECO:0000256" key="1">
    <source>
        <dbReference type="SAM" id="MobiDB-lite"/>
    </source>
</evidence>
<evidence type="ECO:0000313" key="4">
    <source>
        <dbReference type="EMBL" id="MFC7407065.1"/>
    </source>
</evidence>
<feature type="transmembrane region" description="Helical" evidence="2">
    <location>
        <begin position="248"/>
        <end position="265"/>
    </location>
</feature>
<feature type="domain" description="YdbS-like PH" evidence="3">
    <location>
        <begin position="273"/>
        <end position="339"/>
    </location>
</feature>
<sequence length="513" mass="55531">MTEQGGMGPEPDGPPAAEPPAAHPVWRSVHKVTPILNAWKVVVAVVAALIWQLGDNLRQFSELWGAIESYRTTALLVALGVVVVVGAIAAVYSALAWRRMKFAVTSESVDLHSGILFRRQRHARLVRVQAVDVVQPLLGRVFGLAQVRVETAGGNESNVVIGYLRDHEAHALRNEVMARAAGVDAPVEHPASGEAGPAPTFAEAPEREMLRVPANRLVASLLLSPSLLLLVIGVAVLVVVAVLAETTAPIFGAGPGLIGWVFYLWGRFAGEFHFRAAISPDGIRLRHGLLETRSQTLPPGRVQAVRLSQPLLWRPFGWWRVRINVAGYGGSEGQQRSEVETVLLPVGPRGDALTALWLVLPDLGEEDVPGLLDAALEGDGEAAGFWTSPRRARWVDPIGWRRNGLRITGTALLMRSGRLVRSLVVVPHERTQSLAIRQGPLERRLRLADLLAHSVSGPVTPIAYHLDEMLAQHVLVEQAERARTARAAEGPEEWMRRVGVPHGPATDQGSGSS</sequence>
<keyword evidence="5" id="KW-1185">Reference proteome</keyword>
<dbReference type="InterPro" id="IPR005182">
    <property type="entry name" value="YdbS-like_PH"/>
</dbReference>
<feature type="transmembrane region" description="Helical" evidence="2">
    <location>
        <begin position="35"/>
        <end position="54"/>
    </location>
</feature>
<dbReference type="RefSeq" id="WP_382396597.1">
    <property type="nucleotide sequence ID" value="NZ_JBHTCQ010000005.1"/>
</dbReference>
<organism evidence="4 5">
    <name type="scientific">Georgenia alba</name>
    <dbReference type="NCBI Taxonomy" id="2233858"/>
    <lineage>
        <taxon>Bacteria</taxon>
        <taxon>Bacillati</taxon>
        <taxon>Actinomycetota</taxon>
        <taxon>Actinomycetes</taxon>
        <taxon>Micrococcales</taxon>
        <taxon>Bogoriellaceae</taxon>
        <taxon>Georgenia</taxon>
    </lineage>
</organism>
<feature type="region of interest" description="Disordered" evidence="1">
    <location>
        <begin position="485"/>
        <end position="513"/>
    </location>
</feature>
<feature type="compositionally biased region" description="Pro residues" evidence="1">
    <location>
        <begin position="11"/>
        <end position="22"/>
    </location>
</feature>
<dbReference type="PANTHER" id="PTHR34473:SF2">
    <property type="entry name" value="UPF0699 TRANSMEMBRANE PROTEIN YDBT"/>
    <property type="match status" value="1"/>
</dbReference>
<accession>A0ABW2QC86</accession>
<comment type="caution">
    <text evidence="4">The sequence shown here is derived from an EMBL/GenBank/DDBJ whole genome shotgun (WGS) entry which is preliminary data.</text>
</comment>
<dbReference type="PANTHER" id="PTHR34473">
    <property type="entry name" value="UPF0699 TRANSMEMBRANE PROTEIN YDBS"/>
    <property type="match status" value="1"/>
</dbReference>
<dbReference type="Proteomes" id="UP001596455">
    <property type="component" value="Unassembled WGS sequence"/>
</dbReference>
<evidence type="ECO:0000256" key="2">
    <source>
        <dbReference type="SAM" id="Phobius"/>
    </source>
</evidence>
<dbReference type="EMBL" id="JBHTCQ010000005">
    <property type="protein sequence ID" value="MFC7407065.1"/>
    <property type="molecule type" value="Genomic_DNA"/>
</dbReference>
<dbReference type="InterPro" id="IPR014529">
    <property type="entry name" value="UCP026631"/>
</dbReference>